<keyword evidence="2" id="KW-1185">Reference proteome</keyword>
<evidence type="ECO:0000313" key="2">
    <source>
        <dbReference type="Proteomes" id="UP001432216"/>
    </source>
</evidence>
<accession>A0ABZ2APT8</accession>
<organism evidence="1 2">
    <name type="scientific">Cryptococcus decagattii</name>
    <dbReference type="NCBI Taxonomy" id="1859122"/>
    <lineage>
        <taxon>Eukaryota</taxon>
        <taxon>Fungi</taxon>
        <taxon>Dikarya</taxon>
        <taxon>Basidiomycota</taxon>
        <taxon>Agaricomycotina</taxon>
        <taxon>Tremellomycetes</taxon>
        <taxon>Tremellales</taxon>
        <taxon>Cryptococcaceae</taxon>
        <taxon>Cryptococcus</taxon>
        <taxon>Cryptococcus gattii species complex</taxon>
    </lineage>
</organism>
<protein>
    <submittedName>
        <fullName evidence="1">Uncharacterized protein</fullName>
    </submittedName>
</protein>
<proteinExistence type="predicted"/>
<dbReference type="EMBL" id="CP143808">
    <property type="protein sequence ID" value="WVO20397.1"/>
    <property type="molecule type" value="Genomic_DNA"/>
</dbReference>
<evidence type="ECO:0000313" key="1">
    <source>
        <dbReference type="EMBL" id="WVO20397.1"/>
    </source>
</evidence>
<gene>
    <name evidence="1" type="ORF">IAS62_001692</name>
</gene>
<name>A0ABZ2APT8_9TREE</name>
<dbReference type="Proteomes" id="UP001432216">
    <property type="component" value="Chromosome 3"/>
</dbReference>
<reference evidence="1 2" key="1">
    <citation type="submission" date="2024-01" db="EMBL/GenBank/DDBJ databases">
        <title>Comparative genomics of Cryptococcus and Kwoniella reveals pathogenesis evolution and contrasting modes of karyotype evolution via chromosome fusion or intercentromeric recombination.</title>
        <authorList>
            <person name="Coelho M.A."/>
            <person name="David-Palma M."/>
            <person name="Shea T."/>
            <person name="Bowers K."/>
            <person name="McGinley-Smith S."/>
            <person name="Mohammad A.W."/>
            <person name="Gnirke A."/>
            <person name="Yurkov A.M."/>
            <person name="Nowrousian M."/>
            <person name="Sun S."/>
            <person name="Cuomo C.A."/>
            <person name="Heitman J."/>
        </authorList>
    </citation>
    <scope>NUCLEOTIDE SEQUENCE [LARGE SCALE GENOMIC DNA]</scope>
    <source>
        <strain evidence="1 2">7685027</strain>
    </source>
</reference>
<dbReference type="GeneID" id="89988466"/>
<dbReference type="RefSeq" id="XP_064719636.1">
    <property type="nucleotide sequence ID" value="XM_064863564.1"/>
</dbReference>
<sequence>MLKGIISHLKSSPPLSYPWTWKISGQINKRYSPPDRPPTSYIPTRRAPYKIDATAHLRYLLKGRVGRCSCRGHNTPYTTRPFARHELSTAIPQHGLQ</sequence>